<dbReference type="EMBL" id="KZ819443">
    <property type="protein sequence ID" value="PWN39820.1"/>
    <property type="molecule type" value="Genomic_DNA"/>
</dbReference>
<protein>
    <submittedName>
        <fullName evidence="9">MFS general substrate transporter</fullName>
    </submittedName>
</protein>
<feature type="transmembrane region" description="Helical" evidence="7">
    <location>
        <begin position="112"/>
        <end position="130"/>
    </location>
</feature>
<feature type="domain" description="Major facilitator superfamily (MFS) profile" evidence="8">
    <location>
        <begin position="75"/>
        <end position="542"/>
    </location>
</feature>
<dbReference type="RefSeq" id="XP_025366980.1">
    <property type="nucleotide sequence ID" value="XM_025514742.1"/>
</dbReference>
<feature type="transmembrane region" description="Helical" evidence="7">
    <location>
        <begin position="517"/>
        <end position="537"/>
    </location>
</feature>
<feature type="transmembrane region" description="Helical" evidence="7">
    <location>
        <begin position="142"/>
        <end position="160"/>
    </location>
</feature>
<evidence type="ECO:0000256" key="6">
    <source>
        <dbReference type="SAM" id="MobiDB-lite"/>
    </source>
</evidence>
<name>A0A316VR44_9BASI</name>
<dbReference type="GO" id="GO:0016020">
    <property type="term" value="C:membrane"/>
    <property type="evidence" value="ECO:0007669"/>
    <property type="project" value="UniProtKB-SubCell"/>
</dbReference>
<feature type="transmembrane region" description="Helical" evidence="7">
    <location>
        <begin position="456"/>
        <end position="480"/>
    </location>
</feature>
<dbReference type="PANTHER" id="PTHR42718">
    <property type="entry name" value="MAJOR FACILITATOR SUPERFAMILY MULTIDRUG TRANSPORTER MFSC"/>
    <property type="match status" value="1"/>
</dbReference>
<feature type="transmembrane region" description="Helical" evidence="7">
    <location>
        <begin position="229"/>
        <end position="251"/>
    </location>
</feature>
<feature type="transmembrane region" description="Helical" evidence="7">
    <location>
        <begin position="195"/>
        <end position="223"/>
    </location>
</feature>
<accession>A0A316VR44</accession>
<dbReference type="Gene3D" id="1.20.1250.20">
    <property type="entry name" value="MFS general substrate transporter like domains"/>
    <property type="match status" value="1"/>
</dbReference>
<reference evidence="9 10" key="1">
    <citation type="journal article" date="2018" name="Mol. Biol. Evol.">
        <title>Broad Genomic Sampling Reveals a Smut Pathogenic Ancestry of the Fungal Clade Ustilaginomycotina.</title>
        <authorList>
            <person name="Kijpornyongpan T."/>
            <person name="Mondo S.J."/>
            <person name="Barry K."/>
            <person name="Sandor L."/>
            <person name="Lee J."/>
            <person name="Lipzen A."/>
            <person name="Pangilinan J."/>
            <person name="LaButti K."/>
            <person name="Hainaut M."/>
            <person name="Henrissat B."/>
            <person name="Grigoriev I.V."/>
            <person name="Spatafora J.W."/>
            <person name="Aime M.C."/>
        </authorList>
    </citation>
    <scope>NUCLEOTIDE SEQUENCE [LARGE SCALE GENOMIC DNA]</scope>
    <source>
        <strain evidence="9 10">MCA 4658</strain>
    </source>
</reference>
<organism evidence="9 10">
    <name type="scientific">Ceraceosorus guamensis</name>
    <dbReference type="NCBI Taxonomy" id="1522189"/>
    <lineage>
        <taxon>Eukaryota</taxon>
        <taxon>Fungi</taxon>
        <taxon>Dikarya</taxon>
        <taxon>Basidiomycota</taxon>
        <taxon>Ustilaginomycotina</taxon>
        <taxon>Exobasidiomycetes</taxon>
        <taxon>Ceraceosorales</taxon>
        <taxon>Ceraceosoraceae</taxon>
        <taxon>Ceraceosorus</taxon>
    </lineage>
</organism>
<dbReference type="PANTHER" id="PTHR42718:SF9">
    <property type="entry name" value="MAJOR FACILITATOR SUPERFAMILY MULTIDRUG TRANSPORTER MFSC"/>
    <property type="match status" value="1"/>
</dbReference>
<feature type="transmembrane region" description="Helical" evidence="7">
    <location>
        <begin position="166"/>
        <end position="188"/>
    </location>
</feature>
<feature type="transmembrane region" description="Helical" evidence="7">
    <location>
        <begin position="420"/>
        <end position="444"/>
    </location>
</feature>
<keyword evidence="3 7" id="KW-0812">Transmembrane</keyword>
<dbReference type="InterPro" id="IPR011701">
    <property type="entry name" value="MFS"/>
</dbReference>
<dbReference type="SUPFAM" id="SSF103473">
    <property type="entry name" value="MFS general substrate transporter"/>
    <property type="match status" value="2"/>
</dbReference>
<feature type="compositionally biased region" description="Polar residues" evidence="6">
    <location>
        <begin position="1"/>
        <end position="17"/>
    </location>
</feature>
<keyword evidence="4 7" id="KW-1133">Transmembrane helix</keyword>
<dbReference type="Gene3D" id="1.20.1720.10">
    <property type="entry name" value="Multidrug resistance protein D"/>
    <property type="match status" value="1"/>
</dbReference>
<feature type="region of interest" description="Disordered" evidence="6">
    <location>
        <begin position="1"/>
        <end position="58"/>
    </location>
</feature>
<feature type="compositionally biased region" description="Polar residues" evidence="6">
    <location>
        <begin position="27"/>
        <end position="58"/>
    </location>
</feature>
<evidence type="ECO:0000256" key="5">
    <source>
        <dbReference type="ARBA" id="ARBA00023136"/>
    </source>
</evidence>
<dbReference type="GO" id="GO:0022857">
    <property type="term" value="F:transmembrane transporter activity"/>
    <property type="evidence" value="ECO:0007669"/>
    <property type="project" value="InterPro"/>
</dbReference>
<evidence type="ECO:0000256" key="7">
    <source>
        <dbReference type="SAM" id="Phobius"/>
    </source>
</evidence>
<sequence length="560" mass="59757">MSQASVNLTQEGSTKAASNAGAETAHDSNTNSQASSTYRNKEGWNNSTDGDVTPQSSQDEVPAAVELAPLRKWTILFLLCFSQFWDIVNVTAPTIGLPDIAADLDMGPSQRPWVVSAYALSFAGLLLLCGRLSDMIGAKITFCIGYFVLGIAAIVAAVAPDAIVHLVFRAIQGIGAALTIPSAMSLIAAHFQGKLFTVAFGIFAAAGCIGNVLGVIIGGVITAYVPWQWIFYVTAICVIPAGIASIFVLVHVPPQQKFTWARLDVPGVTTGTFGIILLTFAFAGASTYGWASATILAPLLISIALLLFFVWVEHKVKYPVIPPSLFSLQFSVLVGVAFSLYFWFNSLVYQTSYLFENVFQWSPIQTAVHFLPLGFMGLLASFSSGFLIKYVPVRYTMPVCQLLMVAGALLMSFARDSSDYARLIVPGFLIGNLGMASCFAPVNISLMELCPSGMEGVVGAIFNSAVQVGSGVGIAILALASDSIQPKYITPERIAAAGGDTALAERQALAIGIGQSYYILVAFSALLILLVLATTTFRHRKPETNEDVESQEKRRPVAVA</sequence>
<feature type="transmembrane region" description="Helical" evidence="7">
    <location>
        <begin position="324"/>
        <end position="344"/>
    </location>
</feature>
<comment type="subcellular location">
    <subcellularLocation>
        <location evidence="1">Membrane</location>
        <topology evidence="1">Multi-pass membrane protein</topology>
    </subcellularLocation>
</comment>
<dbReference type="STRING" id="1522189.A0A316VR44"/>
<dbReference type="Proteomes" id="UP000245783">
    <property type="component" value="Unassembled WGS sequence"/>
</dbReference>
<evidence type="ECO:0000256" key="2">
    <source>
        <dbReference type="ARBA" id="ARBA00022448"/>
    </source>
</evidence>
<gene>
    <name evidence="9" type="ORF">IE81DRAFT_326152</name>
</gene>
<proteinExistence type="predicted"/>
<dbReference type="InParanoid" id="A0A316VR44"/>
<dbReference type="PROSITE" id="PS50850">
    <property type="entry name" value="MFS"/>
    <property type="match status" value="1"/>
</dbReference>
<evidence type="ECO:0000256" key="3">
    <source>
        <dbReference type="ARBA" id="ARBA00022692"/>
    </source>
</evidence>
<evidence type="ECO:0000313" key="9">
    <source>
        <dbReference type="EMBL" id="PWN39820.1"/>
    </source>
</evidence>
<evidence type="ECO:0000256" key="4">
    <source>
        <dbReference type="ARBA" id="ARBA00022989"/>
    </source>
</evidence>
<dbReference type="PRINTS" id="PR01036">
    <property type="entry name" value="TCRTETB"/>
</dbReference>
<dbReference type="AlphaFoldDB" id="A0A316VR44"/>
<dbReference type="GeneID" id="37036612"/>
<feature type="transmembrane region" description="Helical" evidence="7">
    <location>
        <begin position="73"/>
        <end position="92"/>
    </location>
</feature>
<dbReference type="InterPro" id="IPR036259">
    <property type="entry name" value="MFS_trans_sf"/>
</dbReference>
<keyword evidence="2" id="KW-0813">Transport</keyword>
<keyword evidence="10" id="KW-1185">Reference proteome</keyword>
<evidence type="ECO:0000313" key="10">
    <source>
        <dbReference type="Proteomes" id="UP000245783"/>
    </source>
</evidence>
<feature type="transmembrane region" description="Helical" evidence="7">
    <location>
        <begin position="364"/>
        <end position="388"/>
    </location>
</feature>
<dbReference type="OrthoDB" id="440755at2759"/>
<evidence type="ECO:0000256" key="1">
    <source>
        <dbReference type="ARBA" id="ARBA00004141"/>
    </source>
</evidence>
<feature type="transmembrane region" description="Helical" evidence="7">
    <location>
        <begin position="289"/>
        <end position="312"/>
    </location>
</feature>
<evidence type="ECO:0000259" key="8">
    <source>
        <dbReference type="PROSITE" id="PS50850"/>
    </source>
</evidence>
<feature type="transmembrane region" description="Helical" evidence="7">
    <location>
        <begin position="395"/>
        <end position="414"/>
    </location>
</feature>
<feature type="transmembrane region" description="Helical" evidence="7">
    <location>
        <begin position="263"/>
        <end position="283"/>
    </location>
</feature>
<keyword evidence="5 7" id="KW-0472">Membrane</keyword>
<dbReference type="InterPro" id="IPR020846">
    <property type="entry name" value="MFS_dom"/>
</dbReference>
<dbReference type="Pfam" id="PF07690">
    <property type="entry name" value="MFS_1"/>
    <property type="match status" value="1"/>
</dbReference>